<dbReference type="GO" id="GO:0005737">
    <property type="term" value="C:cytoplasm"/>
    <property type="evidence" value="ECO:0007669"/>
    <property type="project" value="UniProtKB-SubCell"/>
</dbReference>
<dbReference type="EC" id="3.1.3.16" evidence="4"/>
<gene>
    <name evidence="13" type="ORF">ONE63_004611</name>
</gene>
<evidence type="ECO:0000256" key="6">
    <source>
        <dbReference type="ARBA" id="ARBA00022490"/>
    </source>
</evidence>
<dbReference type="InterPro" id="IPR051918">
    <property type="entry name" value="STPP_CPPED1"/>
</dbReference>
<keyword evidence="14" id="KW-1185">Reference proteome</keyword>
<dbReference type="EMBL" id="JAPTSV010000016">
    <property type="protein sequence ID" value="KAJ1519312.1"/>
    <property type="molecule type" value="Genomic_DNA"/>
</dbReference>
<evidence type="ECO:0000313" key="14">
    <source>
        <dbReference type="Proteomes" id="UP001075354"/>
    </source>
</evidence>
<dbReference type="GO" id="GO:0046872">
    <property type="term" value="F:metal ion binding"/>
    <property type="evidence" value="ECO:0007669"/>
    <property type="project" value="UniProtKB-KW"/>
</dbReference>
<keyword evidence="8" id="KW-0378">Hydrolase</keyword>
<dbReference type="Gene3D" id="3.60.21.10">
    <property type="match status" value="1"/>
</dbReference>
<dbReference type="AlphaFoldDB" id="A0AAV7X427"/>
<evidence type="ECO:0000313" key="13">
    <source>
        <dbReference type="EMBL" id="KAJ1519312.1"/>
    </source>
</evidence>
<dbReference type="InterPro" id="IPR004843">
    <property type="entry name" value="Calcineurin-like_PHP"/>
</dbReference>
<comment type="catalytic activity">
    <reaction evidence="10">
        <text>O-phospho-L-seryl-[protein] + H2O = L-seryl-[protein] + phosphate</text>
        <dbReference type="Rhea" id="RHEA:20629"/>
        <dbReference type="Rhea" id="RHEA-COMP:9863"/>
        <dbReference type="Rhea" id="RHEA-COMP:11604"/>
        <dbReference type="ChEBI" id="CHEBI:15377"/>
        <dbReference type="ChEBI" id="CHEBI:29999"/>
        <dbReference type="ChEBI" id="CHEBI:43474"/>
        <dbReference type="ChEBI" id="CHEBI:83421"/>
        <dbReference type="EC" id="3.1.3.16"/>
    </reaction>
</comment>
<dbReference type="PANTHER" id="PTHR43143:SF1">
    <property type="entry name" value="SERINE_THREONINE-PROTEIN PHOSPHATASE CPPED1"/>
    <property type="match status" value="1"/>
</dbReference>
<evidence type="ECO:0000256" key="7">
    <source>
        <dbReference type="ARBA" id="ARBA00022723"/>
    </source>
</evidence>
<keyword evidence="6" id="KW-0963">Cytoplasm</keyword>
<name>A0AAV7X427_9NEOP</name>
<protein>
    <recommendedName>
        <fullName evidence="5">Serine/threonine-protein phosphatase CPPED1</fullName>
        <ecNumber evidence="4">3.1.3.16</ecNumber>
    </recommendedName>
    <alternativeName>
        <fullName evidence="9">Calcineurin-like phosphoesterase domain-containing protein 1</fullName>
    </alternativeName>
</protein>
<dbReference type="SUPFAM" id="SSF56300">
    <property type="entry name" value="Metallo-dependent phosphatases"/>
    <property type="match status" value="1"/>
</dbReference>
<dbReference type="GO" id="GO:0004722">
    <property type="term" value="F:protein serine/threonine phosphatase activity"/>
    <property type="evidence" value="ECO:0007669"/>
    <property type="project" value="UniProtKB-EC"/>
</dbReference>
<proteinExistence type="inferred from homology"/>
<evidence type="ECO:0000256" key="4">
    <source>
        <dbReference type="ARBA" id="ARBA00013081"/>
    </source>
</evidence>
<evidence type="ECO:0000256" key="9">
    <source>
        <dbReference type="ARBA" id="ARBA00032900"/>
    </source>
</evidence>
<dbReference type="Pfam" id="PF00149">
    <property type="entry name" value="Metallophos"/>
    <property type="match status" value="1"/>
</dbReference>
<comment type="cofactor">
    <cofactor evidence="1">
        <name>a divalent metal cation</name>
        <dbReference type="ChEBI" id="CHEBI:60240"/>
    </cofactor>
</comment>
<evidence type="ECO:0000256" key="11">
    <source>
        <dbReference type="ARBA" id="ARBA00048336"/>
    </source>
</evidence>
<reference evidence="13" key="1">
    <citation type="submission" date="2022-12" db="EMBL/GenBank/DDBJ databases">
        <title>Chromosome-level genome assembly of the bean flower thrips Megalurothrips usitatus.</title>
        <authorList>
            <person name="Ma L."/>
            <person name="Liu Q."/>
            <person name="Li H."/>
            <person name="Cai W."/>
        </authorList>
    </citation>
    <scope>NUCLEOTIDE SEQUENCE</scope>
    <source>
        <strain evidence="13">Cailab_2022a</strain>
    </source>
</reference>
<evidence type="ECO:0000259" key="12">
    <source>
        <dbReference type="Pfam" id="PF00149"/>
    </source>
</evidence>
<dbReference type="InterPro" id="IPR029052">
    <property type="entry name" value="Metallo-depent_PP-like"/>
</dbReference>
<comment type="catalytic activity">
    <reaction evidence="11">
        <text>O-phospho-L-threonyl-[protein] + H2O = L-threonyl-[protein] + phosphate</text>
        <dbReference type="Rhea" id="RHEA:47004"/>
        <dbReference type="Rhea" id="RHEA-COMP:11060"/>
        <dbReference type="Rhea" id="RHEA-COMP:11605"/>
        <dbReference type="ChEBI" id="CHEBI:15377"/>
        <dbReference type="ChEBI" id="CHEBI:30013"/>
        <dbReference type="ChEBI" id="CHEBI:43474"/>
        <dbReference type="ChEBI" id="CHEBI:61977"/>
        <dbReference type="EC" id="3.1.3.16"/>
    </reaction>
</comment>
<evidence type="ECO:0000256" key="3">
    <source>
        <dbReference type="ARBA" id="ARBA00010567"/>
    </source>
</evidence>
<evidence type="ECO:0000256" key="5">
    <source>
        <dbReference type="ARBA" id="ARBA00013356"/>
    </source>
</evidence>
<keyword evidence="7" id="KW-0479">Metal-binding</keyword>
<comment type="similarity">
    <text evidence="3">Belongs to the metallophosphoesterase superfamily. CPPED1 family.</text>
</comment>
<evidence type="ECO:0000256" key="8">
    <source>
        <dbReference type="ARBA" id="ARBA00022801"/>
    </source>
</evidence>
<comment type="subcellular location">
    <subcellularLocation>
        <location evidence="2">Cytoplasm</location>
    </subcellularLocation>
</comment>
<dbReference type="CDD" id="cd07395">
    <property type="entry name" value="MPP_CSTP1"/>
    <property type="match status" value="1"/>
</dbReference>
<organism evidence="13 14">
    <name type="scientific">Megalurothrips usitatus</name>
    <name type="common">bean blossom thrips</name>
    <dbReference type="NCBI Taxonomy" id="439358"/>
    <lineage>
        <taxon>Eukaryota</taxon>
        <taxon>Metazoa</taxon>
        <taxon>Ecdysozoa</taxon>
        <taxon>Arthropoda</taxon>
        <taxon>Hexapoda</taxon>
        <taxon>Insecta</taxon>
        <taxon>Pterygota</taxon>
        <taxon>Neoptera</taxon>
        <taxon>Paraneoptera</taxon>
        <taxon>Thysanoptera</taxon>
        <taxon>Terebrantia</taxon>
        <taxon>Thripoidea</taxon>
        <taxon>Thripidae</taxon>
        <taxon>Megalurothrips</taxon>
    </lineage>
</organism>
<sequence length="303" mass="34722">MASDWKIHTKDRKFIYFNEGEEKDSSESFYFVQGADTQLGLKDAYINDKKGLPLPTGRYWAEEIQLSEKAVECINRLQPPPSFVVICGDLCHAYPATNKEMRAMQEKDFKDIMSKINPEIPLVCVCGNHDVGNQPTSEGVSLYRSSFGDDYYSFWVNGVLFIVLNSQYYFDSSQIPHIYEEQEHWLDSQLQQGKNKNARIIVFQHIPFFVENIEEPDQYFNLPKSIRKSLLDKLHAAGVTHAFCGHLHYNAHSVYKSLEIITTTAVGYQLGTDTHGMRVVKFTNTGLEQTFHALDNFPQTITL</sequence>
<evidence type="ECO:0000256" key="2">
    <source>
        <dbReference type="ARBA" id="ARBA00004496"/>
    </source>
</evidence>
<evidence type="ECO:0000256" key="1">
    <source>
        <dbReference type="ARBA" id="ARBA00001968"/>
    </source>
</evidence>
<feature type="domain" description="Calcineurin-like phosphoesterase" evidence="12">
    <location>
        <begin position="71"/>
        <end position="249"/>
    </location>
</feature>
<accession>A0AAV7X427</accession>
<evidence type="ECO:0000256" key="10">
    <source>
        <dbReference type="ARBA" id="ARBA00047761"/>
    </source>
</evidence>
<dbReference type="PANTHER" id="PTHR43143">
    <property type="entry name" value="METALLOPHOSPHOESTERASE, CALCINEURIN SUPERFAMILY"/>
    <property type="match status" value="1"/>
</dbReference>
<dbReference type="Proteomes" id="UP001075354">
    <property type="component" value="Chromosome 16"/>
</dbReference>
<dbReference type="InterPro" id="IPR041867">
    <property type="entry name" value="MPP_CSTP1"/>
</dbReference>
<comment type="caution">
    <text evidence="13">The sequence shown here is derived from an EMBL/GenBank/DDBJ whole genome shotgun (WGS) entry which is preliminary data.</text>
</comment>